<dbReference type="Pfam" id="PF00732">
    <property type="entry name" value="GMC_oxred_N"/>
    <property type="match status" value="1"/>
</dbReference>
<keyword evidence="4 5" id="KW-0274">FAD</keyword>
<name>A0AAW0EBR9_9AGAR</name>
<dbReference type="InterPro" id="IPR036188">
    <property type="entry name" value="FAD/NAD-bd_sf"/>
</dbReference>
<dbReference type="SUPFAM" id="SSF54373">
    <property type="entry name" value="FAD-linked reductases, C-terminal domain"/>
    <property type="match status" value="1"/>
</dbReference>
<feature type="binding site" evidence="5">
    <location>
        <begin position="121"/>
        <end position="124"/>
    </location>
    <ligand>
        <name>FAD</name>
        <dbReference type="ChEBI" id="CHEBI:57692"/>
    </ligand>
</feature>
<feature type="binding site" evidence="5">
    <location>
        <position position="280"/>
    </location>
    <ligand>
        <name>FAD</name>
        <dbReference type="ChEBI" id="CHEBI:57692"/>
    </ligand>
</feature>
<dbReference type="GO" id="GO:0050660">
    <property type="term" value="F:flavin adenine dinucleotide binding"/>
    <property type="evidence" value="ECO:0007669"/>
    <property type="project" value="InterPro"/>
</dbReference>
<dbReference type="EMBL" id="JAYKXP010000002">
    <property type="protein sequence ID" value="KAK7060958.1"/>
    <property type="molecule type" value="Genomic_DNA"/>
</dbReference>
<dbReference type="SUPFAM" id="SSF51905">
    <property type="entry name" value="FAD/NAD(P)-binding domain"/>
    <property type="match status" value="1"/>
</dbReference>
<dbReference type="Gene3D" id="3.50.50.60">
    <property type="entry name" value="FAD/NAD(P)-binding domain"/>
    <property type="match status" value="1"/>
</dbReference>
<reference evidence="8 9" key="1">
    <citation type="submission" date="2024-01" db="EMBL/GenBank/DDBJ databases">
        <title>A draft genome for a cacao thread blight-causing isolate of Paramarasmius palmivorus.</title>
        <authorList>
            <person name="Baruah I.K."/>
            <person name="Bukari Y."/>
            <person name="Amoako-Attah I."/>
            <person name="Meinhardt L.W."/>
            <person name="Bailey B.A."/>
            <person name="Cohen S.P."/>
        </authorList>
    </citation>
    <scope>NUCLEOTIDE SEQUENCE [LARGE SCALE GENOMIC DNA]</scope>
    <source>
        <strain evidence="8 9">GH-12</strain>
    </source>
</reference>
<dbReference type="InterPro" id="IPR007867">
    <property type="entry name" value="GMC_OxRtase_C"/>
</dbReference>
<evidence type="ECO:0000256" key="4">
    <source>
        <dbReference type="ARBA" id="ARBA00022827"/>
    </source>
</evidence>
<evidence type="ECO:0000256" key="6">
    <source>
        <dbReference type="SAM" id="SignalP"/>
    </source>
</evidence>
<evidence type="ECO:0000256" key="5">
    <source>
        <dbReference type="PIRSR" id="PIRSR000137-2"/>
    </source>
</evidence>
<proteinExistence type="inferred from homology"/>
<dbReference type="Proteomes" id="UP001383192">
    <property type="component" value="Unassembled WGS sequence"/>
</dbReference>
<evidence type="ECO:0000256" key="1">
    <source>
        <dbReference type="ARBA" id="ARBA00001974"/>
    </source>
</evidence>
<keyword evidence="6" id="KW-0732">Signal</keyword>
<comment type="cofactor">
    <cofactor evidence="1 5">
        <name>FAD</name>
        <dbReference type="ChEBI" id="CHEBI:57692"/>
    </cofactor>
</comment>
<dbReference type="Pfam" id="PF05199">
    <property type="entry name" value="GMC_oxred_C"/>
    <property type="match status" value="1"/>
</dbReference>
<sequence>MNTLFVILSLVSIGTSAIFEDPTLLPSVEYDFIIVGGGTAGNVLANRLTEDSRRTVLLLEAGGSNQGILQSEVPGYCTTFLTSGEITPYDWNSTTTPQPGLGHRSIRYPRGFMLGGSSSINWLVYTRGTKDDFDRFAKATGDSGWSWDAIQPYIQKVSTIYIVVKRLILGLILQNEHFVPPCRNISAWPQFDPRIHTSKGIMGVTSQSVHYKLQDQIMKVVQEHTEQYPYVVDMNAGSSIGVGWTQFSSYNGTRASSATSYLSSHYLARPNLHVLLNARVTRILPGQNASMSGGARISRVEFIMGGNIGERFNVSSRKEVILSAGSIGTPHILLNSGIGNSTALTLAGVEPLHELPSVGQNLTDHPALFGPLYWQINATDTPDTAHQIPIVAQEQLRQWEHGRSGPLVDCPIPHLGFFRVPEDKIPYKFGDPSAGRHTPHYELIFINGIFSIGPPPPGNFMSIALAVVTPTSHETGGAVTLASSDPLDPPIIDPNLFGSRWDRFVLAEAFRTATQFASAMDTSFVLSSSISNITTDEQIDDLITDTGLNAAHPVGTAAMSAKDASYGVVDPDLRVKGLDGLRVVDASVLVSGSAPLTLWLS</sequence>
<comment type="similarity">
    <text evidence="2">Belongs to the GMC oxidoreductase family.</text>
</comment>
<organism evidence="8 9">
    <name type="scientific">Paramarasmius palmivorus</name>
    <dbReference type="NCBI Taxonomy" id="297713"/>
    <lineage>
        <taxon>Eukaryota</taxon>
        <taxon>Fungi</taxon>
        <taxon>Dikarya</taxon>
        <taxon>Basidiomycota</taxon>
        <taxon>Agaricomycotina</taxon>
        <taxon>Agaricomycetes</taxon>
        <taxon>Agaricomycetidae</taxon>
        <taxon>Agaricales</taxon>
        <taxon>Marasmiineae</taxon>
        <taxon>Marasmiaceae</taxon>
        <taxon>Paramarasmius</taxon>
    </lineage>
</organism>
<dbReference type="PIRSF" id="PIRSF000137">
    <property type="entry name" value="Alcohol_oxidase"/>
    <property type="match status" value="1"/>
</dbReference>
<dbReference type="PANTHER" id="PTHR11552">
    <property type="entry name" value="GLUCOSE-METHANOL-CHOLINE GMC OXIDOREDUCTASE"/>
    <property type="match status" value="1"/>
</dbReference>
<feature type="domain" description="Glucose-methanol-choline oxidoreductase N-terminal" evidence="7">
    <location>
        <begin position="325"/>
        <end position="339"/>
    </location>
</feature>
<dbReference type="InterPro" id="IPR012132">
    <property type="entry name" value="GMC_OxRdtase"/>
</dbReference>
<dbReference type="PROSITE" id="PS00624">
    <property type="entry name" value="GMC_OXRED_2"/>
    <property type="match status" value="1"/>
</dbReference>
<protein>
    <recommendedName>
        <fullName evidence="7">Glucose-methanol-choline oxidoreductase N-terminal domain-containing protein</fullName>
    </recommendedName>
</protein>
<evidence type="ECO:0000313" key="8">
    <source>
        <dbReference type="EMBL" id="KAK7060958.1"/>
    </source>
</evidence>
<feature type="signal peptide" evidence="6">
    <location>
        <begin position="1"/>
        <end position="17"/>
    </location>
</feature>
<dbReference type="GO" id="GO:0016614">
    <property type="term" value="F:oxidoreductase activity, acting on CH-OH group of donors"/>
    <property type="evidence" value="ECO:0007669"/>
    <property type="project" value="InterPro"/>
</dbReference>
<dbReference type="Gene3D" id="3.30.560.10">
    <property type="entry name" value="Glucose Oxidase, domain 3"/>
    <property type="match status" value="1"/>
</dbReference>
<accession>A0AAW0EBR9</accession>
<dbReference type="AlphaFoldDB" id="A0AAW0EBR9"/>
<keyword evidence="3" id="KW-0285">Flavoprotein</keyword>
<dbReference type="PANTHER" id="PTHR11552:SF147">
    <property type="entry name" value="CHOLINE DEHYDROGENASE, MITOCHONDRIAL"/>
    <property type="match status" value="1"/>
</dbReference>
<keyword evidence="9" id="KW-1185">Reference proteome</keyword>
<feature type="chain" id="PRO_5043452052" description="Glucose-methanol-choline oxidoreductase N-terminal domain-containing protein" evidence="6">
    <location>
        <begin position="18"/>
        <end position="601"/>
    </location>
</feature>
<comment type="caution">
    <text evidence="8">The sequence shown here is derived from an EMBL/GenBank/DDBJ whole genome shotgun (WGS) entry which is preliminary data.</text>
</comment>
<evidence type="ECO:0000256" key="2">
    <source>
        <dbReference type="ARBA" id="ARBA00010790"/>
    </source>
</evidence>
<evidence type="ECO:0000256" key="3">
    <source>
        <dbReference type="ARBA" id="ARBA00022630"/>
    </source>
</evidence>
<gene>
    <name evidence="8" type="ORF">VNI00_000693</name>
</gene>
<dbReference type="InterPro" id="IPR000172">
    <property type="entry name" value="GMC_OxRdtase_N"/>
</dbReference>
<evidence type="ECO:0000313" key="9">
    <source>
        <dbReference type="Proteomes" id="UP001383192"/>
    </source>
</evidence>
<evidence type="ECO:0000259" key="7">
    <source>
        <dbReference type="PROSITE" id="PS00624"/>
    </source>
</evidence>